<evidence type="ECO:0000313" key="1">
    <source>
        <dbReference type="EMBL" id="JAD67291.1"/>
    </source>
</evidence>
<sequence>MFNKFRVLRARNLVVRHYQE</sequence>
<proteinExistence type="predicted"/>
<reference evidence="1" key="2">
    <citation type="journal article" date="2015" name="Data Brief">
        <title>Shoot transcriptome of the giant reed, Arundo donax.</title>
        <authorList>
            <person name="Barrero R.A."/>
            <person name="Guerrero F.D."/>
            <person name="Moolhuijzen P."/>
            <person name="Goolsby J.A."/>
            <person name="Tidwell J."/>
            <person name="Bellgard S.E."/>
            <person name="Bellgard M.I."/>
        </authorList>
    </citation>
    <scope>NUCLEOTIDE SEQUENCE</scope>
    <source>
        <tissue evidence="1">Shoot tissue taken approximately 20 cm above the soil surface</tissue>
    </source>
</reference>
<accession>A0A0A9BVD7</accession>
<organism evidence="1">
    <name type="scientific">Arundo donax</name>
    <name type="common">Giant reed</name>
    <name type="synonym">Donax arundinaceus</name>
    <dbReference type="NCBI Taxonomy" id="35708"/>
    <lineage>
        <taxon>Eukaryota</taxon>
        <taxon>Viridiplantae</taxon>
        <taxon>Streptophyta</taxon>
        <taxon>Embryophyta</taxon>
        <taxon>Tracheophyta</taxon>
        <taxon>Spermatophyta</taxon>
        <taxon>Magnoliopsida</taxon>
        <taxon>Liliopsida</taxon>
        <taxon>Poales</taxon>
        <taxon>Poaceae</taxon>
        <taxon>PACMAD clade</taxon>
        <taxon>Arundinoideae</taxon>
        <taxon>Arundineae</taxon>
        <taxon>Arundo</taxon>
    </lineage>
</organism>
<name>A0A0A9BVD7_ARUDO</name>
<dbReference type="AlphaFoldDB" id="A0A0A9BVD7"/>
<protein>
    <submittedName>
        <fullName evidence="1">Uncharacterized protein</fullName>
    </submittedName>
</protein>
<reference evidence="1" key="1">
    <citation type="submission" date="2014-09" db="EMBL/GenBank/DDBJ databases">
        <authorList>
            <person name="Magalhaes I.L.F."/>
            <person name="Oliveira U."/>
            <person name="Santos F.R."/>
            <person name="Vidigal T.H.D.A."/>
            <person name="Brescovit A.D."/>
            <person name="Santos A.J."/>
        </authorList>
    </citation>
    <scope>NUCLEOTIDE SEQUENCE</scope>
    <source>
        <tissue evidence="1">Shoot tissue taken approximately 20 cm above the soil surface</tissue>
    </source>
</reference>
<dbReference type="EMBL" id="GBRH01230604">
    <property type="protein sequence ID" value="JAD67291.1"/>
    <property type="molecule type" value="Transcribed_RNA"/>
</dbReference>